<reference evidence="1" key="2">
    <citation type="submission" date="2022-06" db="UniProtKB">
        <authorList>
            <consortium name="EnsemblMetazoa"/>
        </authorList>
    </citation>
    <scope>IDENTIFICATION</scope>
    <source>
        <strain evidence="1">PS312</strain>
    </source>
</reference>
<accession>A0A8R1UT42</accession>
<dbReference type="AlphaFoldDB" id="A0A2A6C9Q2"/>
<dbReference type="EnsemblMetazoa" id="PPA39854.1">
    <property type="protein sequence ID" value="PPA39854.1"/>
    <property type="gene ID" value="WBGene00278223"/>
</dbReference>
<dbReference type="Proteomes" id="UP000005239">
    <property type="component" value="Unassembled WGS sequence"/>
</dbReference>
<gene>
    <name evidence="1" type="primary">WBGene00278223</name>
</gene>
<keyword evidence="2" id="KW-1185">Reference proteome</keyword>
<accession>A0A2A6C9Q2</accession>
<organism evidence="1 2">
    <name type="scientific">Pristionchus pacificus</name>
    <name type="common">Parasitic nematode worm</name>
    <dbReference type="NCBI Taxonomy" id="54126"/>
    <lineage>
        <taxon>Eukaryota</taxon>
        <taxon>Metazoa</taxon>
        <taxon>Ecdysozoa</taxon>
        <taxon>Nematoda</taxon>
        <taxon>Chromadorea</taxon>
        <taxon>Rhabditida</taxon>
        <taxon>Rhabditina</taxon>
        <taxon>Diplogasteromorpha</taxon>
        <taxon>Diplogasteroidea</taxon>
        <taxon>Neodiplogasteridae</taxon>
        <taxon>Pristionchus</taxon>
    </lineage>
</organism>
<evidence type="ECO:0000313" key="1">
    <source>
        <dbReference type="EnsemblMetazoa" id="PPA39854.1"/>
    </source>
</evidence>
<name>A0A2A6C9Q2_PRIPA</name>
<proteinExistence type="predicted"/>
<sequence>MSSTGKEVVAPVEAKSSSLARALSVKTVDLFCDAAESFEKLAYMTAELDDTAQHRKSPDISMIEEIGQGQELVDERDLASKKVHCDNLTPAFTGPILRVQLKPRQGADQVKGLVGVPIDNNQIAHLEREIEQLKNQLKVMGTCLAEETAKNTKLSRLLYSSKLHHAYLEGKCQRAVLAKEETEKELNRYKIVASDLLGNLTSQLIGRVTTLKNAESRQKDVQSSNERKNKKIFTSSNESIVCHSEDLVEDPVRMCEESAQYMRMCNVICADPTIIKKLGPGGVPDQIYSSTEPFKIP</sequence>
<evidence type="ECO:0000313" key="2">
    <source>
        <dbReference type="Proteomes" id="UP000005239"/>
    </source>
</evidence>
<reference evidence="2" key="1">
    <citation type="journal article" date="2008" name="Nat. Genet.">
        <title>The Pristionchus pacificus genome provides a unique perspective on nematode lifestyle and parasitism.</title>
        <authorList>
            <person name="Dieterich C."/>
            <person name="Clifton S.W."/>
            <person name="Schuster L.N."/>
            <person name="Chinwalla A."/>
            <person name="Delehaunty K."/>
            <person name="Dinkelacker I."/>
            <person name="Fulton L."/>
            <person name="Fulton R."/>
            <person name="Godfrey J."/>
            <person name="Minx P."/>
            <person name="Mitreva M."/>
            <person name="Roeseler W."/>
            <person name="Tian H."/>
            <person name="Witte H."/>
            <person name="Yang S.P."/>
            <person name="Wilson R.K."/>
            <person name="Sommer R.J."/>
        </authorList>
    </citation>
    <scope>NUCLEOTIDE SEQUENCE [LARGE SCALE GENOMIC DNA]</scope>
    <source>
        <strain evidence="2">PS312</strain>
    </source>
</reference>
<protein>
    <submittedName>
        <fullName evidence="1">Uncharacterized protein</fullName>
    </submittedName>
</protein>